<dbReference type="InterPro" id="IPR011990">
    <property type="entry name" value="TPR-like_helical_dom_sf"/>
</dbReference>
<evidence type="ECO:0000256" key="2">
    <source>
        <dbReference type="SAM" id="SignalP"/>
    </source>
</evidence>
<name>A0A4P2Q018_SORCE</name>
<evidence type="ECO:0008006" key="5">
    <source>
        <dbReference type="Google" id="ProtNLM"/>
    </source>
</evidence>
<dbReference type="Gene3D" id="1.25.40.10">
    <property type="entry name" value="Tetratricopeptide repeat domain"/>
    <property type="match status" value="1"/>
</dbReference>
<proteinExistence type="predicted"/>
<sequence length="568" mass="64370">MRNRLASICLVASSLLLSPVVGHAQAGKGKPVAAEGAGATGGKTPRNNSDDEADSGPVTAGQMTEEAAQAKRLFDGEKWSEAALRLKRVVDGDTGDDEGNKQIAQYHLAIALYRLQFYQASYAIFSQIADKPNHLKFNETLLWLSKLATQLPEPADIIERVGKYKTEQIARFNNPQQRDLYWQLNYLLGRYKYRNRNYEEAISLFAKVDQKSKYYVQAQFFSGISYVQLRKSVPAVKSFQRVVQAIDDGIEGVEDEARMRDLAFLSMARTYYSASVRLDDNNVPTIDAARLSAAVKYWNRVDVASEYWLDSLFEQSWAYFMAGLYPQALGNIHTIESPYFPNSFYPEADILKAVVAFTICQYQDATVIVAKMQKKYEPIKKELEAILNRFKGEGSEEQFFKFLRDVRAGKGNLSPTVRPIVENALSDRQLLRNLEYVRILDEEDARFKKAPANFRNSPVGADVTDALDFARGLAIRNAGTLGRERYQRNLDELNEHLRDSAKILIDITAAERNKLNQQVVSGQLSKEEALTYGVVKPDDEHVLWPFDGEYWRDELGFYRQVVTSKCSK</sequence>
<dbReference type="EMBL" id="CP012670">
    <property type="protein sequence ID" value="AUX22123.1"/>
    <property type="molecule type" value="Genomic_DNA"/>
</dbReference>
<reference evidence="3 4" key="1">
    <citation type="submission" date="2015-09" db="EMBL/GenBank/DDBJ databases">
        <title>Sorangium comparison.</title>
        <authorList>
            <person name="Zaburannyi N."/>
            <person name="Bunk B."/>
            <person name="Overmann J."/>
            <person name="Mueller R."/>
        </authorList>
    </citation>
    <scope>NUCLEOTIDE SEQUENCE [LARGE SCALE GENOMIC DNA]</scope>
    <source>
        <strain evidence="3 4">So ceGT47</strain>
    </source>
</reference>
<protein>
    <recommendedName>
        <fullName evidence="5">Tetratricopeptide repeat protein</fullName>
    </recommendedName>
</protein>
<gene>
    <name evidence="3" type="ORF">SOCEGT47_026240</name>
</gene>
<evidence type="ECO:0000313" key="4">
    <source>
        <dbReference type="Proteomes" id="UP000295781"/>
    </source>
</evidence>
<accession>A0A4P2Q018</accession>
<dbReference type="OrthoDB" id="5482456at2"/>
<dbReference type="Proteomes" id="UP000295781">
    <property type="component" value="Chromosome"/>
</dbReference>
<feature type="chain" id="PRO_5020666059" description="Tetratricopeptide repeat protein" evidence="2">
    <location>
        <begin position="25"/>
        <end position="568"/>
    </location>
</feature>
<organism evidence="3 4">
    <name type="scientific">Sorangium cellulosum</name>
    <name type="common">Polyangium cellulosum</name>
    <dbReference type="NCBI Taxonomy" id="56"/>
    <lineage>
        <taxon>Bacteria</taxon>
        <taxon>Pseudomonadati</taxon>
        <taxon>Myxococcota</taxon>
        <taxon>Polyangia</taxon>
        <taxon>Polyangiales</taxon>
        <taxon>Polyangiaceae</taxon>
        <taxon>Sorangium</taxon>
    </lineage>
</organism>
<feature type="region of interest" description="Disordered" evidence="1">
    <location>
        <begin position="30"/>
        <end position="59"/>
    </location>
</feature>
<keyword evidence="2" id="KW-0732">Signal</keyword>
<evidence type="ECO:0000256" key="1">
    <source>
        <dbReference type="SAM" id="MobiDB-lite"/>
    </source>
</evidence>
<feature type="signal peptide" evidence="2">
    <location>
        <begin position="1"/>
        <end position="24"/>
    </location>
</feature>
<dbReference type="SUPFAM" id="SSF48452">
    <property type="entry name" value="TPR-like"/>
    <property type="match status" value="1"/>
</dbReference>
<evidence type="ECO:0000313" key="3">
    <source>
        <dbReference type="EMBL" id="AUX22123.1"/>
    </source>
</evidence>
<dbReference type="AlphaFoldDB" id="A0A4P2Q018"/>